<dbReference type="SUPFAM" id="SSF53850">
    <property type="entry name" value="Periplasmic binding protein-like II"/>
    <property type="match status" value="1"/>
</dbReference>
<dbReference type="OrthoDB" id="5368544at2"/>
<dbReference type="Proteomes" id="UP000304912">
    <property type="component" value="Chromosome"/>
</dbReference>
<sequence length="155" mass="17502">MSRLLGLLSRERVHYAMGIALIALLQLSATSVRAAEDNLQFVFHPSVGKQSLTPTEARSIFTARQQHWEDGNKIHVFVLKTESAVHRRFCRQMLQMFPYQLERIWNQIIYSGQGDAPKVVPSQEALIDAVKATPGAVGYASEELLQNRQDKVDPQ</sequence>
<name>A0A5B7Y8S5_9ALTE</name>
<gene>
    <name evidence="1" type="ORF">FBQ74_00310</name>
</gene>
<reference evidence="1 2" key="1">
    <citation type="submission" date="2019-04" db="EMBL/GenBank/DDBJ databases">
        <title>Salinimonas iocasae sp. nov., a halophilic bacterium isolated from the outer tube casing of tubeworms in Okinawa Trough.</title>
        <authorList>
            <person name="Zhang H."/>
            <person name="Wang H."/>
            <person name="Li C."/>
        </authorList>
    </citation>
    <scope>NUCLEOTIDE SEQUENCE [LARGE SCALE GENOMIC DNA]</scope>
    <source>
        <strain evidence="1 2">KX18D6</strain>
    </source>
</reference>
<organism evidence="1 2">
    <name type="scientific">Salinimonas iocasae</name>
    <dbReference type="NCBI Taxonomy" id="2572577"/>
    <lineage>
        <taxon>Bacteria</taxon>
        <taxon>Pseudomonadati</taxon>
        <taxon>Pseudomonadota</taxon>
        <taxon>Gammaproteobacteria</taxon>
        <taxon>Alteromonadales</taxon>
        <taxon>Alteromonadaceae</taxon>
        <taxon>Alteromonas/Salinimonas group</taxon>
        <taxon>Salinimonas</taxon>
    </lineage>
</organism>
<dbReference type="Gene3D" id="3.40.190.10">
    <property type="entry name" value="Periplasmic binding protein-like II"/>
    <property type="match status" value="1"/>
</dbReference>
<dbReference type="RefSeq" id="WP_139754775.1">
    <property type="nucleotide sequence ID" value="NZ_CP039852.1"/>
</dbReference>
<dbReference type="EMBL" id="CP039852">
    <property type="protein sequence ID" value="QCZ92012.1"/>
    <property type="molecule type" value="Genomic_DNA"/>
</dbReference>
<accession>A0A5B7Y8S5</accession>
<proteinExistence type="predicted"/>
<dbReference type="KEGG" id="salk:FBQ74_00310"/>
<dbReference type="AlphaFoldDB" id="A0A5B7Y8S5"/>
<evidence type="ECO:0008006" key="3">
    <source>
        <dbReference type="Google" id="ProtNLM"/>
    </source>
</evidence>
<evidence type="ECO:0000313" key="2">
    <source>
        <dbReference type="Proteomes" id="UP000304912"/>
    </source>
</evidence>
<protein>
    <recommendedName>
        <fullName evidence="3">PBP domain-containing protein</fullName>
    </recommendedName>
</protein>
<keyword evidence="2" id="KW-1185">Reference proteome</keyword>
<evidence type="ECO:0000313" key="1">
    <source>
        <dbReference type="EMBL" id="QCZ92012.1"/>
    </source>
</evidence>